<proteinExistence type="predicted"/>
<protein>
    <recommendedName>
        <fullName evidence="4">Endo-1,4-beta-xylanase A</fullName>
    </recommendedName>
</protein>
<evidence type="ECO:0000256" key="1">
    <source>
        <dbReference type="SAM" id="MobiDB-lite"/>
    </source>
</evidence>
<evidence type="ECO:0000313" key="2">
    <source>
        <dbReference type="EMBL" id="PRQ07866.1"/>
    </source>
</evidence>
<gene>
    <name evidence="2" type="ORF">ENSA7_24310</name>
</gene>
<feature type="compositionally biased region" description="Low complexity" evidence="1">
    <location>
        <begin position="24"/>
        <end position="37"/>
    </location>
</feature>
<dbReference type="RefSeq" id="WP_181233675.1">
    <property type="nucleotide sequence ID" value="NZ_PVNL01000048.1"/>
</dbReference>
<reference evidence="2 3" key="1">
    <citation type="submission" date="2018-03" db="EMBL/GenBank/DDBJ databases">
        <title>Draft Genome Sequences of the Obligatory Marine Myxobacteria Enhygromyxa salina SWB007.</title>
        <authorList>
            <person name="Poehlein A."/>
            <person name="Moghaddam J.A."/>
            <person name="Harms H."/>
            <person name="Alanjari M."/>
            <person name="Koenig G.M."/>
            <person name="Daniel R."/>
            <person name="Schaeberle T.F."/>
        </authorList>
    </citation>
    <scope>NUCLEOTIDE SEQUENCE [LARGE SCALE GENOMIC DNA]</scope>
    <source>
        <strain evidence="2 3">SWB007</strain>
    </source>
</reference>
<sequence>MGEHEECVYFAARPPGAGTVAETSDSNNSAEGNSASADQNGDGDGDGDTDPGDGDADTTPGDGDGDSGEDGNKPKWDTLAVPDGSEQCGGGNDDFEFSFLWAANSSQGTISKIDTKTVTEVGRYIVRPDNNGSPSRTSVALSGHVAVAKRSGGVTKIYADQQFRQESNGMPGIQTSNNNQFLPWARKSASPGTCRCSRRHDWLRAQQRRHAFGVMGCRAATICSATAKTPRTS</sequence>
<name>A0A2S9YS01_9BACT</name>
<dbReference type="Proteomes" id="UP000238823">
    <property type="component" value="Unassembled WGS sequence"/>
</dbReference>
<evidence type="ECO:0000313" key="3">
    <source>
        <dbReference type="Proteomes" id="UP000238823"/>
    </source>
</evidence>
<feature type="compositionally biased region" description="Acidic residues" evidence="1">
    <location>
        <begin position="41"/>
        <end position="56"/>
    </location>
</feature>
<comment type="caution">
    <text evidence="2">The sequence shown here is derived from an EMBL/GenBank/DDBJ whole genome shotgun (WGS) entry which is preliminary data.</text>
</comment>
<evidence type="ECO:0008006" key="4">
    <source>
        <dbReference type="Google" id="ProtNLM"/>
    </source>
</evidence>
<feature type="region of interest" description="Disordered" evidence="1">
    <location>
        <begin position="1"/>
        <end position="91"/>
    </location>
</feature>
<accession>A0A2S9YS01</accession>
<organism evidence="2 3">
    <name type="scientific">Enhygromyxa salina</name>
    <dbReference type="NCBI Taxonomy" id="215803"/>
    <lineage>
        <taxon>Bacteria</taxon>
        <taxon>Pseudomonadati</taxon>
        <taxon>Myxococcota</taxon>
        <taxon>Polyangia</taxon>
        <taxon>Nannocystales</taxon>
        <taxon>Nannocystaceae</taxon>
        <taxon>Enhygromyxa</taxon>
    </lineage>
</organism>
<dbReference type="AlphaFoldDB" id="A0A2S9YS01"/>
<dbReference type="EMBL" id="PVNL01000048">
    <property type="protein sequence ID" value="PRQ07866.1"/>
    <property type="molecule type" value="Genomic_DNA"/>
</dbReference>